<dbReference type="InterPro" id="IPR036390">
    <property type="entry name" value="WH_DNA-bd_sf"/>
</dbReference>
<keyword evidence="3" id="KW-0804">Transcription</keyword>
<dbReference type="FunFam" id="1.10.10.10:FF:000056">
    <property type="entry name" value="IclR family transcriptional regulator"/>
    <property type="match status" value="1"/>
</dbReference>
<keyword evidence="1" id="KW-0805">Transcription regulation</keyword>
<dbReference type="AlphaFoldDB" id="F5LAS7"/>
<name>F5LAS7_CALTT</name>
<proteinExistence type="predicted"/>
<evidence type="ECO:0000256" key="1">
    <source>
        <dbReference type="ARBA" id="ARBA00023015"/>
    </source>
</evidence>
<dbReference type="InterPro" id="IPR036388">
    <property type="entry name" value="WH-like_DNA-bd_sf"/>
</dbReference>
<comment type="caution">
    <text evidence="8">The sequence shown here is derived from an EMBL/GenBank/DDBJ whole genome shotgun (WGS) entry which is preliminary data.</text>
</comment>
<dbReference type="PROSITE" id="PS51078">
    <property type="entry name" value="ICLR_ED"/>
    <property type="match status" value="1"/>
</dbReference>
<evidence type="ECO:0000313" key="9">
    <source>
        <dbReference type="Proteomes" id="UP000010716"/>
    </source>
</evidence>
<dbReference type="PANTHER" id="PTHR30136:SF35">
    <property type="entry name" value="HTH-TYPE TRANSCRIPTIONAL REGULATOR RV1719"/>
    <property type="match status" value="1"/>
</dbReference>
<accession>F5LAS7</accession>
<gene>
    <name evidence="8" type="ORF">CathTA2_3012</name>
</gene>
<dbReference type="Pfam" id="PF09339">
    <property type="entry name" value="HTH_IclR"/>
    <property type="match status" value="1"/>
</dbReference>
<evidence type="ECO:0000256" key="2">
    <source>
        <dbReference type="ARBA" id="ARBA00023125"/>
    </source>
</evidence>
<comment type="function">
    <text evidence="4">May be an activator protein for the gylABX operon.</text>
</comment>
<dbReference type="SMART" id="SM00346">
    <property type="entry name" value="HTH_ICLR"/>
    <property type="match status" value="1"/>
</dbReference>
<dbReference type="GO" id="GO:0003700">
    <property type="term" value="F:DNA-binding transcription factor activity"/>
    <property type="evidence" value="ECO:0007669"/>
    <property type="project" value="TreeGrafter"/>
</dbReference>
<evidence type="ECO:0000259" key="6">
    <source>
        <dbReference type="PROSITE" id="PS51077"/>
    </source>
</evidence>
<evidence type="ECO:0000256" key="4">
    <source>
        <dbReference type="ARBA" id="ARBA00058938"/>
    </source>
</evidence>
<protein>
    <recommendedName>
        <fullName evidence="5">Glycerol operon regulatory protein</fullName>
    </recommendedName>
</protein>
<dbReference type="eggNOG" id="COG1414">
    <property type="taxonomic scope" value="Bacteria"/>
</dbReference>
<dbReference type="InterPro" id="IPR029016">
    <property type="entry name" value="GAF-like_dom_sf"/>
</dbReference>
<evidence type="ECO:0000256" key="5">
    <source>
        <dbReference type="ARBA" id="ARBA00070406"/>
    </source>
</evidence>
<reference evidence="8 9" key="1">
    <citation type="journal article" date="2011" name="J. Bacteriol.">
        <title>Draft genome sequence of the thermoalkaliphilic Caldalkalibacillus thermarum strain TA2.A1.</title>
        <authorList>
            <person name="Kalamorz F."/>
            <person name="Keis S."/>
            <person name="McMillan D.G."/>
            <person name="Olsson K."/>
            <person name="Stanton J.A."/>
            <person name="Stockwell P."/>
            <person name="Black M.A."/>
            <person name="Klingeman D.M."/>
            <person name="Land M.L."/>
            <person name="Han C.S."/>
            <person name="Martin S.L."/>
            <person name="Becher S.A."/>
            <person name="Peddie C.J."/>
            <person name="Morgan H.W."/>
            <person name="Matthies D."/>
            <person name="Preiss L."/>
            <person name="Meier T."/>
            <person name="Brown S.D."/>
            <person name="Cook G.M."/>
        </authorList>
    </citation>
    <scope>NUCLEOTIDE SEQUENCE [LARGE SCALE GENOMIC DNA]</scope>
    <source>
        <strain evidence="8 9">TA2.A1</strain>
    </source>
</reference>
<dbReference type="InterPro" id="IPR050707">
    <property type="entry name" value="HTH_MetabolicPath_Reg"/>
</dbReference>
<feature type="domain" description="HTH iclR-type" evidence="6">
    <location>
        <begin position="51"/>
        <end position="113"/>
    </location>
</feature>
<evidence type="ECO:0000259" key="7">
    <source>
        <dbReference type="PROSITE" id="PS51078"/>
    </source>
</evidence>
<dbReference type="PROSITE" id="PS51077">
    <property type="entry name" value="HTH_ICLR"/>
    <property type="match status" value="1"/>
</dbReference>
<dbReference type="Pfam" id="PF01614">
    <property type="entry name" value="IclR_C"/>
    <property type="match status" value="1"/>
</dbReference>
<dbReference type="Gene3D" id="1.10.10.10">
    <property type="entry name" value="Winged helix-like DNA-binding domain superfamily/Winged helix DNA-binding domain"/>
    <property type="match status" value="1"/>
</dbReference>
<dbReference type="EMBL" id="AFCE01000165">
    <property type="protein sequence ID" value="EGL81466.1"/>
    <property type="molecule type" value="Genomic_DNA"/>
</dbReference>
<sequence length="304" mass="34274">MLEERIVFFITQFITFFGQTAFSISTSSFQLLCYDIFERRGEEMSTRKDVVQSVDRALTLLEYLADEPEGLGVTELSNRMDLPKSTIHRFLKTLLERQYIRQNPKTGQYQLGLRLLYLSGSLMDQLDVRKVALPYLEALGKETNEVIHLCVRDGDEAVYVEKVEGDNTIRMYSKVGNRVLMHCTAVGKVLLSELPEDEIAAIMARTGMPAKTKQTITDLKTLLTELAKVRSQGFAIDNVEHEEGIRCIGAPIRNYEGEIVAAFSISGPTFRMTEERVKTELSSIIKHYALLISNALGYVAAEVT</sequence>
<dbReference type="InterPro" id="IPR005471">
    <property type="entry name" value="Tscrpt_reg_IclR_N"/>
</dbReference>
<organism evidence="8 9">
    <name type="scientific">Caldalkalibacillus thermarum (strain TA2.A1)</name>
    <dbReference type="NCBI Taxonomy" id="986075"/>
    <lineage>
        <taxon>Bacteria</taxon>
        <taxon>Bacillati</taxon>
        <taxon>Bacillota</taxon>
        <taxon>Bacilli</taxon>
        <taxon>Bacillales</taxon>
        <taxon>Bacillaceae</taxon>
        <taxon>Caldalkalibacillus</taxon>
    </lineage>
</organism>
<dbReference type="GO" id="GO:0003677">
    <property type="term" value="F:DNA binding"/>
    <property type="evidence" value="ECO:0007669"/>
    <property type="project" value="UniProtKB-KW"/>
</dbReference>
<evidence type="ECO:0000256" key="3">
    <source>
        <dbReference type="ARBA" id="ARBA00023163"/>
    </source>
</evidence>
<dbReference type="GO" id="GO:0045892">
    <property type="term" value="P:negative regulation of DNA-templated transcription"/>
    <property type="evidence" value="ECO:0007669"/>
    <property type="project" value="TreeGrafter"/>
</dbReference>
<dbReference type="Proteomes" id="UP000010716">
    <property type="component" value="Unassembled WGS sequence"/>
</dbReference>
<keyword evidence="2" id="KW-0238">DNA-binding</keyword>
<dbReference type="SUPFAM" id="SSF46785">
    <property type="entry name" value="Winged helix' DNA-binding domain"/>
    <property type="match status" value="1"/>
</dbReference>
<evidence type="ECO:0000313" key="8">
    <source>
        <dbReference type="EMBL" id="EGL81466.1"/>
    </source>
</evidence>
<dbReference type="PANTHER" id="PTHR30136">
    <property type="entry name" value="HELIX-TURN-HELIX TRANSCRIPTIONAL REGULATOR, ICLR FAMILY"/>
    <property type="match status" value="1"/>
</dbReference>
<feature type="domain" description="IclR-ED" evidence="7">
    <location>
        <begin position="114"/>
        <end position="298"/>
    </location>
</feature>
<dbReference type="SUPFAM" id="SSF55781">
    <property type="entry name" value="GAF domain-like"/>
    <property type="match status" value="1"/>
</dbReference>
<dbReference type="InterPro" id="IPR014757">
    <property type="entry name" value="Tscrpt_reg_IclR_C"/>
</dbReference>
<dbReference type="Gene3D" id="3.30.450.40">
    <property type="match status" value="1"/>
</dbReference>